<reference evidence="6" key="1">
    <citation type="submission" date="2023-08" db="EMBL/GenBank/DDBJ databases">
        <title>A de novo genome assembly of Solanum verrucosum Schlechtendal, a Mexican diploid species geographically isolated from the other diploid A-genome species in potato relatives.</title>
        <authorList>
            <person name="Hosaka K."/>
        </authorList>
    </citation>
    <scope>NUCLEOTIDE SEQUENCE</scope>
    <source>
        <tissue evidence="6">Young leaves</tissue>
    </source>
</reference>
<dbReference type="GO" id="GO:0035494">
    <property type="term" value="P:SNARE complex disassembly"/>
    <property type="evidence" value="ECO:0007669"/>
    <property type="project" value="InterPro"/>
</dbReference>
<keyword evidence="7" id="KW-1185">Reference proteome</keyword>
<keyword evidence="4" id="KW-0378">Hydrolase</keyword>
<gene>
    <name evidence="6" type="ORF">MTR67_005936</name>
</gene>
<feature type="domain" description="CDC48" evidence="5">
    <location>
        <begin position="17"/>
        <end position="58"/>
    </location>
</feature>
<dbReference type="GO" id="GO:0016887">
    <property type="term" value="F:ATP hydrolysis activity"/>
    <property type="evidence" value="ECO:0007669"/>
    <property type="project" value="InterPro"/>
</dbReference>
<dbReference type="GO" id="GO:0005795">
    <property type="term" value="C:Golgi stack"/>
    <property type="evidence" value="ECO:0007669"/>
    <property type="project" value="TreeGrafter"/>
</dbReference>
<comment type="cofactor">
    <cofactor evidence="4">
        <name>Mg(2+)</name>
        <dbReference type="ChEBI" id="CHEBI:18420"/>
    </cofactor>
    <text evidence="4">Binds 1 Mg(2+) ion per subunit.</text>
</comment>
<proteinExistence type="inferred from homology"/>
<accession>A0AAF0Q260</accession>
<evidence type="ECO:0000313" key="7">
    <source>
        <dbReference type="Proteomes" id="UP001234989"/>
    </source>
</evidence>
<dbReference type="InterPro" id="IPR029067">
    <property type="entry name" value="CDC48_domain_2-like_sf"/>
</dbReference>
<name>A0AAF0Q260_SOLVR</name>
<dbReference type="GO" id="GO:0043001">
    <property type="term" value="P:Golgi to plasma membrane protein transport"/>
    <property type="evidence" value="ECO:0007669"/>
    <property type="project" value="TreeGrafter"/>
</dbReference>
<comment type="subcellular location">
    <subcellularLocation>
        <location evidence="4">Cytoplasm</location>
    </subcellularLocation>
</comment>
<dbReference type="InterPro" id="IPR004201">
    <property type="entry name" value="Cdc48_dom2"/>
</dbReference>
<organism evidence="6 7">
    <name type="scientific">Solanum verrucosum</name>
    <dbReference type="NCBI Taxonomy" id="315347"/>
    <lineage>
        <taxon>Eukaryota</taxon>
        <taxon>Viridiplantae</taxon>
        <taxon>Streptophyta</taxon>
        <taxon>Embryophyta</taxon>
        <taxon>Tracheophyta</taxon>
        <taxon>Spermatophyta</taxon>
        <taxon>Magnoliopsida</taxon>
        <taxon>eudicotyledons</taxon>
        <taxon>Gunneridae</taxon>
        <taxon>Pentapetalae</taxon>
        <taxon>asterids</taxon>
        <taxon>lamiids</taxon>
        <taxon>Solanales</taxon>
        <taxon>Solanaceae</taxon>
        <taxon>Solanoideae</taxon>
        <taxon>Solaneae</taxon>
        <taxon>Solanum</taxon>
    </lineage>
</organism>
<keyword evidence="4" id="KW-0460">Magnesium</keyword>
<evidence type="ECO:0000259" key="5">
    <source>
        <dbReference type="Pfam" id="PF02933"/>
    </source>
</evidence>
<dbReference type="PANTHER" id="PTHR23078">
    <property type="entry name" value="VESICULAR-FUSION PROTEIN NSF"/>
    <property type="match status" value="1"/>
</dbReference>
<evidence type="ECO:0000313" key="6">
    <source>
        <dbReference type="EMBL" id="WMV12551.1"/>
    </source>
</evidence>
<keyword evidence="4" id="KW-0931">ER-Golgi transport</keyword>
<dbReference type="EMBL" id="CP133612">
    <property type="protein sequence ID" value="WMV12551.1"/>
    <property type="molecule type" value="Genomic_DNA"/>
</dbReference>
<keyword evidence="3 4" id="KW-0067">ATP-binding</keyword>
<protein>
    <recommendedName>
        <fullName evidence="4">Vesicle-fusing ATPase</fullName>
        <ecNumber evidence="4">3.6.4.6</ecNumber>
    </recommendedName>
</protein>
<evidence type="ECO:0000256" key="1">
    <source>
        <dbReference type="ARBA" id="ARBA00006914"/>
    </source>
</evidence>
<dbReference type="Proteomes" id="UP001234989">
    <property type="component" value="Chromosome 1"/>
</dbReference>
<dbReference type="Pfam" id="PF02933">
    <property type="entry name" value="CDC48_2"/>
    <property type="match status" value="1"/>
</dbReference>
<evidence type="ECO:0000256" key="4">
    <source>
        <dbReference type="RuleBase" id="RU367045"/>
    </source>
</evidence>
<comment type="catalytic activity">
    <reaction evidence="4">
        <text>ATP + H2O = ADP + phosphate + H(+)</text>
        <dbReference type="Rhea" id="RHEA:13065"/>
        <dbReference type="ChEBI" id="CHEBI:15377"/>
        <dbReference type="ChEBI" id="CHEBI:15378"/>
        <dbReference type="ChEBI" id="CHEBI:30616"/>
        <dbReference type="ChEBI" id="CHEBI:43474"/>
        <dbReference type="ChEBI" id="CHEBI:456216"/>
        <dbReference type="EC" id="3.6.4.6"/>
    </reaction>
</comment>
<keyword evidence="4" id="KW-0479">Metal-binding</keyword>
<dbReference type="EC" id="3.6.4.6" evidence="4"/>
<dbReference type="Gene3D" id="3.40.50.300">
    <property type="entry name" value="P-loop containing nucleotide triphosphate hydrolases"/>
    <property type="match status" value="1"/>
</dbReference>
<dbReference type="AlphaFoldDB" id="A0AAF0Q260"/>
<comment type="function">
    <text evidence="4">Required for vesicle-mediated transport. Catalyzes the fusion of transport vesicles within the Golgi cisternae. Is also required for transport from the endoplasmic reticulum to the Golgi stack. Seems to function as a fusion protein required for the delivery of cargo proteins to all compartments of the Golgi stack independent of vesicle origin.</text>
</comment>
<evidence type="ECO:0000256" key="3">
    <source>
        <dbReference type="ARBA" id="ARBA00022840"/>
    </source>
</evidence>
<dbReference type="GO" id="GO:0046872">
    <property type="term" value="F:metal ion binding"/>
    <property type="evidence" value="ECO:0007669"/>
    <property type="project" value="UniProtKB-UniRule"/>
</dbReference>
<keyword evidence="4" id="KW-0963">Cytoplasm</keyword>
<comment type="similarity">
    <text evidence="1 4">Belongs to the AAA ATPase family.</text>
</comment>
<sequence>MLLYSQRQNSLVKVDAVSLANQVRKRFANQIMTTGQKVTFEYDGNGYIVTVNQATVEGQEKSNVERGMVVYVQSFLDIFRRAFASRVFPPHVTSKLGIKYVKGMLLHGPPGTEKTPLMSKAAASWDLIST</sequence>
<keyword evidence="2 4" id="KW-0547">Nucleotide-binding</keyword>
<keyword evidence="4" id="KW-0813">Transport</keyword>
<evidence type="ECO:0000256" key="2">
    <source>
        <dbReference type="ARBA" id="ARBA00022741"/>
    </source>
</evidence>
<dbReference type="GO" id="GO:0005524">
    <property type="term" value="F:ATP binding"/>
    <property type="evidence" value="ECO:0007669"/>
    <property type="project" value="UniProtKB-UniRule"/>
</dbReference>
<keyword evidence="4" id="KW-0653">Protein transport</keyword>
<dbReference type="SUPFAM" id="SSF54585">
    <property type="entry name" value="Cdc48 domain 2-like"/>
    <property type="match status" value="1"/>
</dbReference>
<dbReference type="Gene3D" id="3.10.330.10">
    <property type="match status" value="1"/>
</dbReference>
<dbReference type="InterPro" id="IPR027417">
    <property type="entry name" value="P-loop_NTPase"/>
</dbReference>
<dbReference type="GO" id="GO:0006891">
    <property type="term" value="P:intra-Golgi vesicle-mediated transport"/>
    <property type="evidence" value="ECO:0007669"/>
    <property type="project" value="TreeGrafter"/>
</dbReference>
<dbReference type="InterPro" id="IPR039812">
    <property type="entry name" value="Vesicle-fus_ATPase"/>
</dbReference>
<dbReference type="PANTHER" id="PTHR23078:SF3">
    <property type="entry name" value="VESICLE-FUSING ATPASE"/>
    <property type="match status" value="1"/>
</dbReference>